<dbReference type="InterPro" id="IPR032419">
    <property type="entry name" value="CC2-LZ_dom"/>
</dbReference>
<accession>A0A9N9MLH3</accession>
<keyword evidence="1 2" id="KW-0175">Coiled coil</keyword>
<evidence type="ECO:0008006" key="8">
    <source>
        <dbReference type="Google" id="ProtNLM"/>
    </source>
</evidence>
<dbReference type="PANTHER" id="PTHR31553">
    <property type="entry name" value="NF-KAPPA-B ESSENTIAL MODULATOR"/>
    <property type="match status" value="1"/>
</dbReference>
<dbReference type="GO" id="GO:0005634">
    <property type="term" value="C:nucleus"/>
    <property type="evidence" value="ECO:0007669"/>
    <property type="project" value="TreeGrafter"/>
</dbReference>
<evidence type="ECO:0000313" key="7">
    <source>
        <dbReference type="Proteomes" id="UP001152799"/>
    </source>
</evidence>
<dbReference type="Gene3D" id="1.20.5.390">
    <property type="entry name" value="L1 transposable element, trimerization domain"/>
    <property type="match status" value="1"/>
</dbReference>
<name>A0A9N9MLH3_9CUCU</name>
<evidence type="ECO:0000313" key="6">
    <source>
        <dbReference type="EMBL" id="CAG9764900.1"/>
    </source>
</evidence>
<organism evidence="6 7">
    <name type="scientific">Ceutorhynchus assimilis</name>
    <name type="common">cabbage seed weevil</name>
    <dbReference type="NCBI Taxonomy" id="467358"/>
    <lineage>
        <taxon>Eukaryota</taxon>
        <taxon>Metazoa</taxon>
        <taxon>Ecdysozoa</taxon>
        <taxon>Arthropoda</taxon>
        <taxon>Hexapoda</taxon>
        <taxon>Insecta</taxon>
        <taxon>Pterygota</taxon>
        <taxon>Neoptera</taxon>
        <taxon>Endopterygota</taxon>
        <taxon>Coleoptera</taxon>
        <taxon>Polyphaga</taxon>
        <taxon>Cucujiformia</taxon>
        <taxon>Curculionidae</taxon>
        <taxon>Ceutorhynchinae</taxon>
        <taxon>Ceutorhynchus</taxon>
    </lineage>
</organism>
<feature type="region of interest" description="Disordered" evidence="3">
    <location>
        <begin position="84"/>
        <end position="112"/>
    </location>
</feature>
<dbReference type="Proteomes" id="UP001152799">
    <property type="component" value="Chromosome 2"/>
</dbReference>
<feature type="domain" description="NF-kappa-B essential modulator NEMO N-terminal" evidence="4">
    <location>
        <begin position="182"/>
        <end position="247"/>
    </location>
</feature>
<evidence type="ECO:0000256" key="3">
    <source>
        <dbReference type="SAM" id="MobiDB-lite"/>
    </source>
</evidence>
<dbReference type="InterPro" id="IPR021063">
    <property type="entry name" value="NEMO_N"/>
</dbReference>
<feature type="domain" description="NF-kappa-B essential modulator NEMO CC2-LZ" evidence="5">
    <location>
        <begin position="508"/>
        <end position="602"/>
    </location>
</feature>
<dbReference type="Pfam" id="PF16516">
    <property type="entry name" value="CC2-LZ"/>
    <property type="match status" value="1"/>
</dbReference>
<feature type="coiled-coil region" evidence="2">
    <location>
        <begin position="532"/>
        <end position="611"/>
    </location>
</feature>
<evidence type="ECO:0000259" key="4">
    <source>
        <dbReference type="Pfam" id="PF11577"/>
    </source>
</evidence>
<reference evidence="6" key="1">
    <citation type="submission" date="2022-01" db="EMBL/GenBank/DDBJ databases">
        <authorList>
            <person name="King R."/>
        </authorList>
    </citation>
    <scope>NUCLEOTIDE SEQUENCE</scope>
</reference>
<evidence type="ECO:0000259" key="5">
    <source>
        <dbReference type="Pfam" id="PF16516"/>
    </source>
</evidence>
<dbReference type="OrthoDB" id="6343844at2759"/>
<proteinExistence type="predicted"/>
<dbReference type="AlphaFoldDB" id="A0A9N9MLH3"/>
<feature type="coiled-coil region" evidence="2">
    <location>
        <begin position="226"/>
        <end position="376"/>
    </location>
</feature>
<feature type="compositionally biased region" description="Polar residues" evidence="3">
    <location>
        <begin position="103"/>
        <end position="112"/>
    </location>
</feature>
<dbReference type="GO" id="GO:0005737">
    <property type="term" value="C:cytoplasm"/>
    <property type="evidence" value="ECO:0007669"/>
    <property type="project" value="TreeGrafter"/>
</dbReference>
<gene>
    <name evidence="6" type="ORF">CEUTPL_LOCUS5524</name>
</gene>
<protein>
    <recommendedName>
        <fullName evidence="8">Optineurin</fullName>
    </recommendedName>
</protein>
<evidence type="ECO:0000256" key="1">
    <source>
        <dbReference type="ARBA" id="ARBA00023054"/>
    </source>
</evidence>
<dbReference type="EMBL" id="OU892278">
    <property type="protein sequence ID" value="CAG9764900.1"/>
    <property type="molecule type" value="Genomic_DNA"/>
</dbReference>
<sequence>MTSSGQAVEFRISQEPLPVPVMDDVAEVPSLSSDGLSFVVIKSAADLDELYEDNDLSHISMLQEHKQLYQQELADLLESTHLQPSVKPASTVNENKPTKESVDSNNADQHVVNNPKDSFQSTIGSLPNGLSPLKTANNEMNQSCLPAMPQPQQIYPGLRADEHDSRAISIVSFSPNDFGSEEIQAKVTQLIDENMHLKDTIIQNNLSMKAQYDRIMAWQNDVTKVHEAHKEKFREAKRCIETLKEENATIKQENENLRYNLQVQQTEHDKTKKLLTDTSENNLKEFQLDMANKKIKELEEELKKLNSTIAENQASYNWKAMDEKLQRYENELEQAYKKLREMEKGTEEQDNLALQIDQLKLTKEKLLLAEMALEQNNKEMYSLRNQLAINQKTSENTSKIQEFAQVVAERNRLIQELDHRNSTLLTSQARIKELEEELEEANDTAKKYKHANLVARDKQEHAAINAWMTKQKLVDLEKEYQLLLQENTESAEPQYPPDFNPGEMSYLRQQLMQSQKALIESEQNRAVSDAKVRALNNEIAELGRQLQNQQTESDDQFALKAQLEVYKADFEAEQEAKEEVKREKNKIAEDLQHLHRRNQQLQEEIEILREQQQFNPTSSMRRDVTRPQATAPTREEFIYKCPKCDFGFKTLTAVENHVIRCIELEDSLP</sequence>
<dbReference type="GO" id="GO:0070530">
    <property type="term" value="F:K63-linked polyubiquitin modification-dependent protein binding"/>
    <property type="evidence" value="ECO:0007669"/>
    <property type="project" value="TreeGrafter"/>
</dbReference>
<dbReference type="InterPro" id="IPR051301">
    <property type="entry name" value="Optineurin/NFkB_EssMod"/>
</dbReference>
<dbReference type="GO" id="GO:0043122">
    <property type="term" value="P:regulation of canonical NF-kappaB signal transduction"/>
    <property type="evidence" value="ECO:0007669"/>
    <property type="project" value="TreeGrafter"/>
</dbReference>
<feature type="coiled-coil region" evidence="2">
    <location>
        <begin position="424"/>
        <end position="451"/>
    </location>
</feature>
<feature type="compositionally biased region" description="Polar residues" evidence="3">
    <location>
        <begin position="84"/>
        <end position="95"/>
    </location>
</feature>
<dbReference type="Gene3D" id="1.20.5.990">
    <property type="entry name" value="Nemo cc2-lz domain - 1d5 darpin complex"/>
    <property type="match status" value="1"/>
</dbReference>
<keyword evidence="7" id="KW-1185">Reference proteome</keyword>
<dbReference type="PANTHER" id="PTHR31553:SF1">
    <property type="entry name" value="NF-KAPPA-B ESSENTIAL MODULATOR"/>
    <property type="match status" value="1"/>
</dbReference>
<evidence type="ECO:0000256" key="2">
    <source>
        <dbReference type="SAM" id="Coils"/>
    </source>
</evidence>
<dbReference type="Pfam" id="PF11577">
    <property type="entry name" value="NEMO"/>
    <property type="match status" value="1"/>
</dbReference>